<protein>
    <recommendedName>
        <fullName evidence="3">ABM domain-containing protein</fullName>
    </recommendedName>
</protein>
<dbReference type="InParanoid" id="B2WER0"/>
<evidence type="ECO:0008006" key="3">
    <source>
        <dbReference type="Google" id="ProtNLM"/>
    </source>
</evidence>
<gene>
    <name evidence="1" type="ORF">PTRG_08633</name>
</gene>
<dbReference type="Gene3D" id="3.30.70.100">
    <property type="match status" value="1"/>
</dbReference>
<dbReference type="EMBL" id="DS231623">
    <property type="protein sequence ID" value="EDU51552.1"/>
    <property type="molecule type" value="Genomic_DNA"/>
</dbReference>
<dbReference type="OrthoDB" id="4520428at2759"/>
<reference evidence="2" key="1">
    <citation type="journal article" date="2013" name="G3 (Bethesda)">
        <title>Comparative genomics of a plant-pathogenic fungus, Pyrenophora tritici-repentis, reveals transduplication and the impact of repeat elements on pathogenicity and population divergence.</title>
        <authorList>
            <person name="Manning V.A."/>
            <person name="Pandelova I."/>
            <person name="Dhillon B."/>
            <person name="Wilhelm L.J."/>
            <person name="Goodwin S.B."/>
            <person name="Berlin A.M."/>
            <person name="Figueroa M."/>
            <person name="Freitag M."/>
            <person name="Hane J.K."/>
            <person name="Henrissat B."/>
            <person name="Holman W.H."/>
            <person name="Kodira C.D."/>
            <person name="Martin J."/>
            <person name="Oliver R.P."/>
            <person name="Robbertse B."/>
            <person name="Schackwitz W."/>
            <person name="Schwartz D.C."/>
            <person name="Spatafora J.W."/>
            <person name="Turgeon B.G."/>
            <person name="Yandava C."/>
            <person name="Young S."/>
            <person name="Zhou S."/>
            <person name="Zeng Q."/>
            <person name="Grigoriev I.V."/>
            <person name="Ma L.-J."/>
            <person name="Ciuffetti L.M."/>
        </authorList>
    </citation>
    <scope>NUCLEOTIDE SEQUENCE [LARGE SCALE GENOMIC DNA]</scope>
    <source>
        <strain evidence="2">Pt-1C-BFP</strain>
    </source>
</reference>
<dbReference type="PANTHER" id="PTHR40624:SF1">
    <property type="entry name" value="BIOSYNTHESIS MONOOXYGENASE, PUTATIVE (AFU_ORTHOLOGUE AFUA_1G12025)-RELATED"/>
    <property type="match status" value="1"/>
</dbReference>
<dbReference type="GeneID" id="6346919"/>
<proteinExistence type="predicted"/>
<name>B2WER0_PYRTR</name>
<sequence length="216" mass="23778">MPAILTIARLFFIDKNGRQKAIDAFHDIIEFTTPNEPEVLQYVCALPMDDSLGTEIYMIEEYTNHEAQDMHLATKPVQNLLQLFSTDDILAQPPEVHNCPFVAKKTFGSPLPISSTPAIVLLNYPSKSGSAIQSAGKWEEIAEISISKDQGISNLAVVEDKDANSIRVQCVARDWNAFADFQASVLDCSAGDVEMVKIKPIDGFLSRQVIDGCSCK</sequence>
<dbReference type="AlphaFoldDB" id="B2WER0"/>
<accession>B2WER0</accession>
<dbReference type="OMA" id="EIYMIEE"/>
<dbReference type="PANTHER" id="PTHR40624">
    <property type="entry name" value="BIOSYNTHESIS MONOOXYGENASE, PUTATIVE (AFU_ORTHOLOGUE AFUA_1G12025)-RELATED"/>
    <property type="match status" value="1"/>
</dbReference>
<dbReference type="eggNOG" id="ENOG502SXYA">
    <property type="taxonomic scope" value="Eukaryota"/>
</dbReference>
<dbReference type="SUPFAM" id="SSF54909">
    <property type="entry name" value="Dimeric alpha+beta barrel"/>
    <property type="match status" value="1"/>
</dbReference>
<evidence type="ECO:0000313" key="2">
    <source>
        <dbReference type="Proteomes" id="UP000001471"/>
    </source>
</evidence>
<dbReference type="HOGENOM" id="CLU_111686_0_0_1"/>
<dbReference type="InterPro" id="IPR011008">
    <property type="entry name" value="Dimeric_a/b-barrel"/>
</dbReference>
<evidence type="ECO:0000313" key="1">
    <source>
        <dbReference type="EMBL" id="EDU51552.1"/>
    </source>
</evidence>
<dbReference type="Proteomes" id="UP000001471">
    <property type="component" value="Unassembled WGS sequence"/>
</dbReference>
<dbReference type="KEGG" id="ptrr:6346919"/>
<organism evidence="1 2">
    <name type="scientific">Pyrenophora tritici-repentis (strain Pt-1C-BFP)</name>
    <name type="common">Wheat tan spot fungus</name>
    <name type="synonym">Drechslera tritici-repentis</name>
    <dbReference type="NCBI Taxonomy" id="426418"/>
    <lineage>
        <taxon>Eukaryota</taxon>
        <taxon>Fungi</taxon>
        <taxon>Dikarya</taxon>
        <taxon>Ascomycota</taxon>
        <taxon>Pezizomycotina</taxon>
        <taxon>Dothideomycetes</taxon>
        <taxon>Pleosporomycetidae</taxon>
        <taxon>Pleosporales</taxon>
        <taxon>Pleosporineae</taxon>
        <taxon>Pleosporaceae</taxon>
        <taxon>Pyrenophora</taxon>
    </lineage>
</organism>